<dbReference type="PROSITE" id="PS50158">
    <property type="entry name" value="ZF_CCHC"/>
    <property type="match status" value="1"/>
</dbReference>
<dbReference type="InterPro" id="IPR032567">
    <property type="entry name" value="RTL1-rel"/>
</dbReference>
<dbReference type="Proteomes" id="UP000011115">
    <property type="component" value="Unassembled WGS sequence"/>
</dbReference>
<evidence type="ECO:0000313" key="3">
    <source>
        <dbReference type="EnsemblPlants" id="PGSC0003DMT400085070"/>
    </source>
</evidence>
<dbReference type="Gene3D" id="4.10.60.10">
    <property type="entry name" value="Zinc finger, CCHC-type"/>
    <property type="match status" value="1"/>
</dbReference>
<keyword evidence="1" id="KW-0479">Metal-binding</keyword>
<accession>M1D8P2</accession>
<keyword evidence="1" id="KW-0862">Zinc</keyword>
<dbReference type="HOGENOM" id="CLU_746814_0_0_1"/>
<dbReference type="InterPro" id="IPR021109">
    <property type="entry name" value="Peptidase_aspartic_dom_sf"/>
</dbReference>
<evidence type="ECO:0000259" key="2">
    <source>
        <dbReference type="PROSITE" id="PS50158"/>
    </source>
</evidence>
<reference evidence="3" key="2">
    <citation type="submission" date="2015-06" db="UniProtKB">
        <authorList>
            <consortium name="EnsemblPlants"/>
        </authorList>
    </citation>
    <scope>IDENTIFICATION</scope>
    <source>
        <strain evidence="3">DM1-3 516 R44</strain>
    </source>
</reference>
<dbReference type="CDD" id="cd00303">
    <property type="entry name" value="retropepsin_like"/>
    <property type="match status" value="1"/>
</dbReference>
<dbReference type="PaxDb" id="4113-PGSC0003DMT400085070"/>
<reference evidence="4" key="1">
    <citation type="journal article" date="2011" name="Nature">
        <title>Genome sequence and analysis of the tuber crop potato.</title>
        <authorList>
            <consortium name="The Potato Genome Sequencing Consortium"/>
        </authorList>
    </citation>
    <scope>NUCLEOTIDE SEQUENCE [LARGE SCALE GENOMIC DNA]</scope>
    <source>
        <strain evidence="4">cv. DM1-3 516 R44</strain>
    </source>
</reference>
<keyword evidence="4" id="KW-1185">Reference proteome</keyword>
<dbReference type="AlphaFoldDB" id="M1D8P2"/>
<dbReference type="SUPFAM" id="SSF57756">
    <property type="entry name" value="Retrovirus zinc finger-like domains"/>
    <property type="match status" value="1"/>
</dbReference>
<evidence type="ECO:0000313" key="4">
    <source>
        <dbReference type="Proteomes" id="UP000011115"/>
    </source>
</evidence>
<dbReference type="PANTHER" id="PTHR15503">
    <property type="entry name" value="LDOC1 RELATED"/>
    <property type="match status" value="1"/>
</dbReference>
<organism evidence="3 4">
    <name type="scientific">Solanum tuberosum</name>
    <name type="common">Potato</name>
    <dbReference type="NCBI Taxonomy" id="4113"/>
    <lineage>
        <taxon>Eukaryota</taxon>
        <taxon>Viridiplantae</taxon>
        <taxon>Streptophyta</taxon>
        <taxon>Embryophyta</taxon>
        <taxon>Tracheophyta</taxon>
        <taxon>Spermatophyta</taxon>
        <taxon>Magnoliopsida</taxon>
        <taxon>eudicotyledons</taxon>
        <taxon>Gunneridae</taxon>
        <taxon>Pentapetalae</taxon>
        <taxon>asterids</taxon>
        <taxon>lamiids</taxon>
        <taxon>Solanales</taxon>
        <taxon>Solanaceae</taxon>
        <taxon>Solanoideae</taxon>
        <taxon>Solaneae</taxon>
        <taxon>Solanum</taxon>
    </lineage>
</organism>
<dbReference type="GO" id="GO:0003676">
    <property type="term" value="F:nucleic acid binding"/>
    <property type="evidence" value="ECO:0007669"/>
    <property type="project" value="InterPro"/>
</dbReference>
<proteinExistence type="predicted"/>
<dbReference type="InParanoid" id="M1D8P2"/>
<dbReference type="InterPro" id="IPR001878">
    <property type="entry name" value="Znf_CCHC"/>
</dbReference>
<protein>
    <submittedName>
        <fullName evidence="3">Retrotransposon gag protein</fullName>
    </submittedName>
</protein>
<dbReference type="GO" id="GO:0008270">
    <property type="term" value="F:zinc ion binding"/>
    <property type="evidence" value="ECO:0007669"/>
    <property type="project" value="UniProtKB-KW"/>
</dbReference>
<name>M1D8P2_SOLTU</name>
<dbReference type="Gramene" id="PGSC0003DMT400085070">
    <property type="protein sequence ID" value="PGSC0003DMT400085070"/>
    <property type="gene ID" value="PGSC0003DMG400034641"/>
</dbReference>
<dbReference type="SMART" id="SM00343">
    <property type="entry name" value="ZnF_C2HC"/>
    <property type="match status" value="1"/>
</dbReference>
<keyword evidence="1" id="KW-0863">Zinc-finger</keyword>
<dbReference type="EnsemblPlants" id="PGSC0003DMT400085070">
    <property type="protein sequence ID" value="PGSC0003DMT400085070"/>
    <property type="gene ID" value="PGSC0003DMG400034641"/>
</dbReference>
<feature type="domain" description="CCHC-type" evidence="2">
    <location>
        <begin position="85"/>
        <end position="100"/>
    </location>
</feature>
<sequence length="371" mass="42675">MLGLGEKKKVEKGEENFKVRRFLGEFRVDFAKLIMPPRRVVRVRPARRNIEEKWGSVAQEGNWAPACAKCGRTHLGKWRDGSTGCFKCGQEGHFMIECPKNRQGASLSFVTPYAANNFDVLREKLCELFCVSSPIVESILAERVYHDCVISINHKNTMFDLVELDMVDLDVILCMDWLHAYFDFIDCRTRVVRFQIPNEPVIEWSSSSAVPKYRLIAYLKARKFVSKGCIYHLVRVNNSSVELIMPIRRDFCGRPAMRNIEEQGVPNAPEVQPQGKVTNVEFREAIQMLSQAVTNQVGKQRGARHEVVDTLRIRDFLRINPPSFTGSSSIEDLENFIEKLQKVFEVMHVVDVERVELAAYQLKNVARTWFD</sequence>
<dbReference type="PANTHER" id="PTHR15503:SF45">
    <property type="entry name" value="RNA-DIRECTED DNA POLYMERASE HOMOLOG"/>
    <property type="match status" value="1"/>
</dbReference>
<dbReference type="Gene3D" id="2.40.70.10">
    <property type="entry name" value="Acid Proteases"/>
    <property type="match status" value="1"/>
</dbReference>
<dbReference type="InterPro" id="IPR036875">
    <property type="entry name" value="Znf_CCHC_sf"/>
</dbReference>
<dbReference type="Pfam" id="PF08284">
    <property type="entry name" value="RVP_2"/>
    <property type="match status" value="1"/>
</dbReference>
<evidence type="ECO:0000256" key="1">
    <source>
        <dbReference type="PROSITE-ProRule" id="PRU00047"/>
    </source>
</evidence>
<dbReference type="Pfam" id="PF00098">
    <property type="entry name" value="zf-CCHC"/>
    <property type="match status" value="1"/>
</dbReference>